<dbReference type="EMBL" id="FOMX01000021">
    <property type="protein sequence ID" value="SFE86754.1"/>
    <property type="molecule type" value="Genomic_DNA"/>
</dbReference>
<dbReference type="AlphaFoldDB" id="A0A1I2E1I1"/>
<organism evidence="2 3">
    <name type="scientific">Nannocystis exedens</name>
    <dbReference type="NCBI Taxonomy" id="54"/>
    <lineage>
        <taxon>Bacteria</taxon>
        <taxon>Pseudomonadati</taxon>
        <taxon>Myxococcota</taxon>
        <taxon>Polyangia</taxon>
        <taxon>Nannocystales</taxon>
        <taxon>Nannocystaceae</taxon>
        <taxon>Nannocystis</taxon>
    </lineage>
</organism>
<dbReference type="OrthoDB" id="5120200at2"/>
<accession>A0A1I2E1I1</accession>
<evidence type="ECO:0000313" key="3">
    <source>
        <dbReference type="Proteomes" id="UP000199400"/>
    </source>
</evidence>
<evidence type="ECO:0000313" key="2">
    <source>
        <dbReference type="EMBL" id="SFE86754.1"/>
    </source>
</evidence>
<name>A0A1I2E1I1_9BACT</name>
<proteinExistence type="predicted"/>
<feature type="compositionally biased region" description="Pro residues" evidence="1">
    <location>
        <begin position="42"/>
        <end position="55"/>
    </location>
</feature>
<reference evidence="3" key="1">
    <citation type="submission" date="2016-10" db="EMBL/GenBank/DDBJ databases">
        <authorList>
            <person name="Varghese N."/>
            <person name="Submissions S."/>
        </authorList>
    </citation>
    <scope>NUCLEOTIDE SEQUENCE [LARGE SCALE GENOMIC DNA]</scope>
    <source>
        <strain evidence="3">ATCC 25963</strain>
    </source>
</reference>
<dbReference type="RefSeq" id="WP_096327475.1">
    <property type="nucleotide sequence ID" value="NZ_FOMX01000021.1"/>
</dbReference>
<gene>
    <name evidence="2" type="ORF">SAMN02745121_05869</name>
</gene>
<dbReference type="PROSITE" id="PS51257">
    <property type="entry name" value="PROKAR_LIPOPROTEIN"/>
    <property type="match status" value="1"/>
</dbReference>
<dbReference type="Proteomes" id="UP000199400">
    <property type="component" value="Unassembled WGS sequence"/>
</dbReference>
<feature type="region of interest" description="Disordered" evidence="1">
    <location>
        <begin position="25"/>
        <end position="61"/>
    </location>
</feature>
<protein>
    <submittedName>
        <fullName evidence="2">Uncharacterized protein</fullName>
    </submittedName>
</protein>
<evidence type="ECO:0000256" key="1">
    <source>
        <dbReference type="SAM" id="MobiDB-lite"/>
    </source>
</evidence>
<keyword evidence="3" id="KW-1185">Reference proteome</keyword>
<sequence length="253" mass="27019">MLGTRTHLVTVAGVFAGVLGACPSAETTAPPSAPERVSAVPKVPPSAPEPTPAESPVPADGPEARLRQVQHEVGEKLLALGVTSMSTIEAGRVRLEITDRKALDAALAAENYVLPPEVDVVAVYEPVGDRPPFPVNPDPTIFFPQFRMRSPMMMTALLEGTLSVVDGCLRVTRGDGSPGHVVIWQPDHYLHRKGKRRVMLDREGKIVARVGEHIAMSGGLASPEGVDARFLKQPIPARCKGPYFEMGALMASP</sequence>
<feature type="compositionally biased region" description="Low complexity" evidence="1">
    <location>
        <begin position="25"/>
        <end position="41"/>
    </location>
</feature>